<accession>A0A7Y8VQ81</accession>
<gene>
    <name evidence="2" type="ORF">HW270_00870</name>
</gene>
<dbReference type="Proteomes" id="UP000526307">
    <property type="component" value="Unassembled WGS sequence"/>
</dbReference>
<evidence type="ECO:0000256" key="1">
    <source>
        <dbReference type="SAM" id="MobiDB-lite"/>
    </source>
</evidence>
<protein>
    <submittedName>
        <fullName evidence="2">Uncharacterized protein</fullName>
    </submittedName>
</protein>
<organism evidence="2 3">
    <name type="scientific">Mogibacterium timidum</name>
    <dbReference type="NCBI Taxonomy" id="35519"/>
    <lineage>
        <taxon>Bacteria</taxon>
        <taxon>Bacillati</taxon>
        <taxon>Bacillota</taxon>
        <taxon>Clostridia</taxon>
        <taxon>Peptostreptococcales</taxon>
        <taxon>Anaerovoracaceae</taxon>
        <taxon>Mogibacterium</taxon>
    </lineage>
</organism>
<keyword evidence="3" id="KW-1185">Reference proteome</keyword>
<feature type="region of interest" description="Disordered" evidence="1">
    <location>
        <begin position="1"/>
        <end position="31"/>
    </location>
</feature>
<dbReference type="EMBL" id="JABXYR010000001">
    <property type="protein sequence ID" value="NWO22643.1"/>
    <property type="molecule type" value="Genomic_DNA"/>
</dbReference>
<sequence length="57" mass="6093">MILEYNITDDDNDPNGSSSEGDTEETSSERNSGTLIIGAILSIIAMNVDRLTGLSFV</sequence>
<proteinExistence type="predicted"/>
<reference evidence="2 3" key="1">
    <citation type="submission" date="2020-06" db="EMBL/GenBank/DDBJ databases">
        <title>Mogibacterium timidum strain W9173 genomic sequence.</title>
        <authorList>
            <person name="Wade W.G."/>
            <person name="Johnston C.D."/>
            <person name="Chen T."/>
            <person name="Dewhirst F.E."/>
        </authorList>
    </citation>
    <scope>NUCLEOTIDE SEQUENCE [LARGE SCALE GENOMIC DNA]</scope>
    <source>
        <strain evidence="2 3">W9173</strain>
    </source>
</reference>
<comment type="caution">
    <text evidence="2">The sequence shown here is derived from an EMBL/GenBank/DDBJ whole genome shotgun (WGS) entry which is preliminary data.</text>
</comment>
<dbReference type="AlphaFoldDB" id="A0A7Y8VQ81"/>
<evidence type="ECO:0000313" key="2">
    <source>
        <dbReference type="EMBL" id="NWO22643.1"/>
    </source>
</evidence>
<dbReference type="RefSeq" id="WP_178978077.1">
    <property type="nucleotide sequence ID" value="NZ_JABXYR010000001.1"/>
</dbReference>
<name>A0A7Y8VQ81_9FIRM</name>
<evidence type="ECO:0000313" key="3">
    <source>
        <dbReference type="Proteomes" id="UP000526307"/>
    </source>
</evidence>